<feature type="domain" description="Peptidase S1" evidence="12">
    <location>
        <begin position="23"/>
        <end position="267"/>
    </location>
</feature>
<dbReference type="PROSITE" id="PS50240">
    <property type="entry name" value="TRYPSIN_DOM"/>
    <property type="match status" value="1"/>
</dbReference>
<dbReference type="GO" id="GO:0004252">
    <property type="term" value="F:serine-type endopeptidase activity"/>
    <property type="evidence" value="ECO:0007669"/>
    <property type="project" value="UniProtKB-EC"/>
</dbReference>
<dbReference type="InterPro" id="IPR009003">
    <property type="entry name" value="Peptidase_S1_PA"/>
</dbReference>
<evidence type="ECO:0000256" key="8">
    <source>
        <dbReference type="ARBA" id="ARBA00036320"/>
    </source>
</evidence>
<feature type="chain" id="PRO_5035749835" description="trypsin" evidence="11">
    <location>
        <begin position="16"/>
        <end position="270"/>
    </location>
</feature>
<dbReference type="InterPro" id="IPR050430">
    <property type="entry name" value="Peptidase_S1"/>
</dbReference>
<dbReference type="InterPro" id="IPR043504">
    <property type="entry name" value="Peptidase_S1_PA_chymotrypsin"/>
</dbReference>
<dbReference type="PRINTS" id="PR00722">
    <property type="entry name" value="CHYMOTRYPSIN"/>
</dbReference>
<dbReference type="PROSITE" id="PS00135">
    <property type="entry name" value="TRYPSIN_SER"/>
    <property type="match status" value="1"/>
</dbReference>
<organism evidence="13 14">
    <name type="scientific">Arctia plantaginis</name>
    <name type="common">Wood tiger moth</name>
    <name type="synonym">Phalaena plantaginis</name>
    <dbReference type="NCBI Taxonomy" id="874455"/>
    <lineage>
        <taxon>Eukaryota</taxon>
        <taxon>Metazoa</taxon>
        <taxon>Ecdysozoa</taxon>
        <taxon>Arthropoda</taxon>
        <taxon>Hexapoda</taxon>
        <taxon>Insecta</taxon>
        <taxon>Pterygota</taxon>
        <taxon>Neoptera</taxon>
        <taxon>Endopterygota</taxon>
        <taxon>Lepidoptera</taxon>
        <taxon>Glossata</taxon>
        <taxon>Ditrysia</taxon>
        <taxon>Noctuoidea</taxon>
        <taxon>Erebidae</taxon>
        <taxon>Arctiinae</taxon>
        <taxon>Arctia</taxon>
    </lineage>
</organism>
<dbReference type="Proteomes" id="UP000494106">
    <property type="component" value="Unassembled WGS sequence"/>
</dbReference>
<dbReference type="SMART" id="SM00020">
    <property type="entry name" value="Tryp_SPc"/>
    <property type="match status" value="1"/>
</dbReference>
<comment type="subcellular location">
    <subcellularLocation>
        <location evidence="1">Secreted</location>
    </subcellularLocation>
</comment>
<evidence type="ECO:0000256" key="1">
    <source>
        <dbReference type="ARBA" id="ARBA00004613"/>
    </source>
</evidence>
<comment type="caution">
    <text evidence="13">The sequence shown here is derived from an EMBL/GenBank/DDBJ whole genome shotgun (WGS) entry which is preliminary data.</text>
</comment>
<evidence type="ECO:0000256" key="3">
    <source>
        <dbReference type="ARBA" id="ARBA00022525"/>
    </source>
</evidence>
<evidence type="ECO:0000256" key="2">
    <source>
        <dbReference type="ARBA" id="ARBA00007664"/>
    </source>
</evidence>
<feature type="signal peptide" evidence="11">
    <location>
        <begin position="1"/>
        <end position="15"/>
    </location>
</feature>
<dbReference type="EMBL" id="CADEBC010000135">
    <property type="protein sequence ID" value="CAB3223447.1"/>
    <property type="molecule type" value="Genomic_DNA"/>
</dbReference>
<keyword evidence="6 10" id="KW-0720">Serine protease</keyword>
<accession>A0A8S0YUU6</accession>
<dbReference type="PANTHER" id="PTHR24276:SF98">
    <property type="entry name" value="FI18310P1-RELATED"/>
    <property type="match status" value="1"/>
</dbReference>
<dbReference type="EC" id="3.4.21.4" evidence="9"/>
<keyword evidence="4 10" id="KW-0645">Protease</keyword>
<keyword evidence="11" id="KW-0732">Signal</keyword>
<dbReference type="Gene3D" id="2.40.10.10">
    <property type="entry name" value="Trypsin-like serine proteases"/>
    <property type="match status" value="1"/>
</dbReference>
<dbReference type="Pfam" id="PF00089">
    <property type="entry name" value="Trypsin"/>
    <property type="match status" value="1"/>
</dbReference>
<dbReference type="PANTHER" id="PTHR24276">
    <property type="entry name" value="POLYSERASE-RELATED"/>
    <property type="match status" value="1"/>
</dbReference>
<name>A0A8S0YUU6_ARCPL</name>
<gene>
    <name evidence="13" type="ORF">APLA_LOCUS1654</name>
</gene>
<evidence type="ECO:0000256" key="10">
    <source>
        <dbReference type="RuleBase" id="RU363034"/>
    </source>
</evidence>
<evidence type="ECO:0000256" key="5">
    <source>
        <dbReference type="ARBA" id="ARBA00022801"/>
    </source>
</evidence>
<keyword evidence="14" id="KW-1185">Reference proteome</keyword>
<evidence type="ECO:0000313" key="14">
    <source>
        <dbReference type="Proteomes" id="UP000494106"/>
    </source>
</evidence>
<evidence type="ECO:0000256" key="7">
    <source>
        <dbReference type="ARBA" id="ARBA00023157"/>
    </source>
</evidence>
<proteinExistence type="inferred from homology"/>
<evidence type="ECO:0000256" key="9">
    <source>
        <dbReference type="ARBA" id="ARBA00038868"/>
    </source>
</evidence>
<evidence type="ECO:0000313" key="13">
    <source>
        <dbReference type="EMBL" id="CAB3223447.1"/>
    </source>
</evidence>
<evidence type="ECO:0000256" key="11">
    <source>
        <dbReference type="SAM" id="SignalP"/>
    </source>
</evidence>
<dbReference type="OrthoDB" id="10059102at2759"/>
<dbReference type="CDD" id="cd00190">
    <property type="entry name" value="Tryp_SPc"/>
    <property type="match status" value="1"/>
</dbReference>
<dbReference type="InterPro" id="IPR001254">
    <property type="entry name" value="Trypsin_dom"/>
</dbReference>
<comment type="similarity">
    <text evidence="2">Belongs to the peptidase S1 family.</text>
</comment>
<evidence type="ECO:0000256" key="4">
    <source>
        <dbReference type="ARBA" id="ARBA00022670"/>
    </source>
</evidence>
<dbReference type="AlphaFoldDB" id="A0A8S0YUU6"/>
<comment type="catalytic activity">
    <reaction evidence="8">
        <text>Preferential cleavage: Arg-|-Xaa, Lys-|-Xaa.</text>
        <dbReference type="EC" id="3.4.21.4"/>
    </reaction>
</comment>
<keyword evidence="5 10" id="KW-0378">Hydrolase</keyword>
<sequence length="270" mass="28919">MRVFVLLILLGAAIAVPTTTNRIVGGSPTTVKSYPYMANMQYGWLGTAFQQACGGALITRDAVLSAAHCFVGDPVPWWRVRLGTSERSSGGVIHNVVKIIIHPHYDIKPSEADVAIVRLTTKAVYSSTIAAVRIAGAYYHINDGTPITAIGWGQLEVGGVSPNQLQHVQLDVINLELCAERYAFLKTRPGFSDWPDVTPGMMCAGVLDVGGKDACQGDSGGPVTQITNNGHVVVGVTSWGYRCADPIYPGVVTRVSSYSNWIVAFAEEKL</sequence>
<dbReference type="InterPro" id="IPR018114">
    <property type="entry name" value="TRYPSIN_HIS"/>
</dbReference>
<dbReference type="SUPFAM" id="SSF50494">
    <property type="entry name" value="Trypsin-like serine proteases"/>
    <property type="match status" value="1"/>
</dbReference>
<keyword evidence="7" id="KW-1015">Disulfide bond</keyword>
<evidence type="ECO:0000259" key="12">
    <source>
        <dbReference type="PROSITE" id="PS50240"/>
    </source>
</evidence>
<evidence type="ECO:0000256" key="6">
    <source>
        <dbReference type="ARBA" id="ARBA00022825"/>
    </source>
</evidence>
<dbReference type="PROSITE" id="PS00134">
    <property type="entry name" value="TRYPSIN_HIS"/>
    <property type="match status" value="1"/>
</dbReference>
<reference evidence="13 14" key="1">
    <citation type="submission" date="2020-04" db="EMBL/GenBank/DDBJ databases">
        <authorList>
            <person name="Wallbank WR R."/>
            <person name="Pardo Diaz C."/>
            <person name="Kozak K."/>
            <person name="Martin S."/>
            <person name="Jiggins C."/>
            <person name="Moest M."/>
            <person name="Warren A I."/>
            <person name="Byers J.R.P. K."/>
            <person name="Montejo-Kovacevich G."/>
            <person name="Yen C E."/>
        </authorList>
    </citation>
    <scope>NUCLEOTIDE SEQUENCE [LARGE SCALE GENOMIC DNA]</scope>
</reference>
<dbReference type="InterPro" id="IPR033116">
    <property type="entry name" value="TRYPSIN_SER"/>
</dbReference>
<protein>
    <recommendedName>
        <fullName evidence="9">trypsin</fullName>
        <ecNumber evidence="9">3.4.21.4</ecNumber>
    </recommendedName>
</protein>
<dbReference type="GO" id="GO:0016485">
    <property type="term" value="P:protein processing"/>
    <property type="evidence" value="ECO:0007669"/>
    <property type="project" value="UniProtKB-ARBA"/>
</dbReference>
<dbReference type="GO" id="GO:0005576">
    <property type="term" value="C:extracellular region"/>
    <property type="evidence" value="ECO:0007669"/>
    <property type="project" value="UniProtKB-SubCell"/>
</dbReference>
<keyword evidence="3" id="KW-0964">Secreted</keyword>
<dbReference type="FunFam" id="2.40.10.10:FF:000047">
    <property type="entry name" value="Trypsin eta"/>
    <property type="match status" value="1"/>
</dbReference>
<dbReference type="InterPro" id="IPR001314">
    <property type="entry name" value="Peptidase_S1A"/>
</dbReference>